<dbReference type="GO" id="GO:0016151">
    <property type="term" value="F:nickel cation binding"/>
    <property type="evidence" value="ECO:0007669"/>
    <property type="project" value="UniProtKB-UniRule"/>
</dbReference>
<dbReference type="Gene3D" id="1.10.4190.10">
    <property type="entry name" value="Urease accessory protein UreF"/>
    <property type="match status" value="1"/>
</dbReference>
<comment type="subcellular location">
    <subcellularLocation>
        <location evidence="3">Cytoplasm</location>
    </subcellularLocation>
</comment>
<dbReference type="PANTHER" id="PTHR33620:SF1">
    <property type="entry name" value="UREASE ACCESSORY PROTEIN F"/>
    <property type="match status" value="1"/>
</dbReference>
<dbReference type="AlphaFoldDB" id="A0A5B8NHP1"/>
<dbReference type="RefSeq" id="WP_146294354.1">
    <property type="nucleotide sequence ID" value="NZ_CP042326.1"/>
</dbReference>
<dbReference type="Proteomes" id="UP000318453">
    <property type="component" value="Chromosome"/>
</dbReference>
<dbReference type="InterPro" id="IPR002639">
    <property type="entry name" value="UreF"/>
</dbReference>
<protein>
    <recommendedName>
        <fullName evidence="3">Urease accessory protein UreF</fullName>
    </recommendedName>
</protein>
<keyword evidence="3" id="KW-0963">Cytoplasm</keyword>
<sequence>MILKLLQLSNSALPLGAYSYSEGLETAIEQQWIRNQSDLSHWLSQELSHGAIRLETALMLRAYHGWLNGEIDTIQYWNQWSSAVKETSELREQSWQMGNSLIRLLLALDKNSSTLEPRLQALGKSYNYAIALGIASAHWQIEENLAILGHLHSWTTNMVNAGVKLIPLGQTAGQQLLQELHPLMEITTAEILVLPDEDLYSCSWGLGLASMQHEIQYSRLFRS</sequence>
<dbReference type="HAMAP" id="MF_01385">
    <property type="entry name" value="UreF"/>
    <property type="match status" value="1"/>
</dbReference>
<keyword evidence="1 3" id="KW-0996">Nickel insertion</keyword>
<dbReference type="GO" id="GO:0005737">
    <property type="term" value="C:cytoplasm"/>
    <property type="evidence" value="ECO:0007669"/>
    <property type="project" value="UniProtKB-SubCell"/>
</dbReference>
<proteinExistence type="inferred from homology"/>
<gene>
    <name evidence="3" type="primary">ureF</name>
    <name evidence="4" type="ORF">FRE64_01565</name>
</gene>
<dbReference type="Pfam" id="PF01730">
    <property type="entry name" value="UreF"/>
    <property type="match status" value="1"/>
</dbReference>
<dbReference type="KEGG" id="enn:FRE64_01565"/>
<dbReference type="InterPro" id="IPR038277">
    <property type="entry name" value="UreF_sf"/>
</dbReference>
<evidence type="ECO:0000256" key="3">
    <source>
        <dbReference type="HAMAP-Rule" id="MF_01385"/>
    </source>
</evidence>
<comment type="subunit">
    <text evidence="3">UreD, UreF and UreG form a complex that acts as a GTP-hydrolysis-dependent molecular chaperone, activating the urease apoprotein by helping to assemble the nickel containing metallocenter of UreC. The UreE protein probably delivers the nickel.</text>
</comment>
<evidence type="ECO:0000256" key="1">
    <source>
        <dbReference type="ARBA" id="ARBA00022988"/>
    </source>
</evidence>
<evidence type="ECO:0000256" key="2">
    <source>
        <dbReference type="ARBA" id="ARBA00023186"/>
    </source>
</evidence>
<comment type="function">
    <text evidence="3">Required for maturation of urease via the functional incorporation of the urease nickel metallocenter.</text>
</comment>
<keyword evidence="2 3" id="KW-0143">Chaperone</keyword>
<name>A0A5B8NHP1_9CHRO</name>
<accession>A0A5B8NHP1</accession>
<organism evidence="4 5">
    <name type="scientific">Euhalothece natronophila Z-M001</name>
    <dbReference type="NCBI Taxonomy" id="522448"/>
    <lineage>
        <taxon>Bacteria</taxon>
        <taxon>Bacillati</taxon>
        <taxon>Cyanobacteriota</taxon>
        <taxon>Cyanophyceae</taxon>
        <taxon>Oscillatoriophycideae</taxon>
        <taxon>Chroococcales</taxon>
        <taxon>Halothecacae</taxon>
        <taxon>Halothece cluster</taxon>
        <taxon>Euhalothece</taxon>
    </lineage>
</organism>
<evidence type="ECO:0000313" key="5">
    <source>
        <dbReference type="Proteomes" id="UP000318453"/>
    </source>
</evidence>
<dbReference type="EMBL" id="CP042326">
    <property type="protein sequence ID" value="QDZ38743.1"/>
    <property type="molecule type" value="Genomic_DNA"/>
</dbReference>
<comment type="similarity">
    <text evidence="3">Belongs to the UreF family.</text>
</comment>
<dbReference type="OrthoDB" id="9798772at2"/>
<keyword evidence="5" id="KW-1185">Reference proteome</keyword>
<dbReference type="PIRSF" id="PIRSF009467">
    <property type="entry name" value="Ureas_acces_UreF"/>
    <property type="match status" value="1"/>
</dbReference>
<dbReference type="PANTHER" id="PTHR33620">
    <property type="entry name" value="UREASE ACCESSORY PROTEIN F"/>
    <property type="match status" value="1"/>
</dbReference>
<evidence type="ECO:0000313" key="4">
    <source>
        <dbReference type="EMBL" id="QDZ38743.1"/>
    </source>
</evidence>
<reference evidence="4" key="1">
    <citation type="submission" date="2019-08" db="EMBL/GenBank/DDBJ databases">
        <title>Carotenoids and Carotenoid Binding Proteins in the Halophilic Cyanobacterium Euhalothece sp. ZM00.</title>
        <authorList>
            <person name="Cho S.M."/>
            <person name="Song J.Y."/>
            <person name="Park Y.-I."/>
        </authorList>
    </citation>
    <scope>NUCLEOTIDE SEQUENCE [LARGE SCALE GENOMIC DNA]</scope>
    <source>
        <strain evidence="4">Z-M001</strain>
    </source>
</reference>